<evidence type="ECO:0000256" key="6">
    <source>
        <dbReference type="ARBA" id="ARBA00023306"/>
    </source>
</evidence>
<evidence type="ECO:0000313" key="11">
    <source>
        <dbReference type="Proteomes" id="UP000024559"/>
    </source>
</evidence>
<comment type="subcellular location">
    <subcellularLocation>
        <location evidence="7">Cell membrane</location>
        <topology evidence="7">Single-pass type II membrane protein</topology>
    </subcellularLocation>
    <text evidence="7">Localizes to the division septum where it forms a ring structure.</text>
</comment>
<dbReference type="GO" id="GO:0005886">
    <property type="term" value="C:plasma membrane"/>
    <property type="evidence" value="ECO:0007669"/>
    <property type="project" value="UniProtKB-SubCell"/>
</dbReference>
<accession>A0A0E2Q0T2</accession>
<dbReference type="Pfam" id="PF04977">
    <property type="entry name" value="DivIC"/>
    <property type="match status" value="1"/>
</dbReference>
<proteinExistence type="inferred from homology"/>
<keyword evidence="9" id="KW-0175">Coiled coil</keyword>
<comment type="caution">
    <text evidence="10">The sequence shown here is derived from an EMBL/GenBank/DDBJ whole genome shotgun (WGS) entry which is preliminary data.</text>
</comment>
<comment type="function">
    <text evidence="7">Essential cell division protein.</text>
</comment>
<dbReference type="HAMAP" id="MF_00910">
    <property type="entry name" value="FtsL"/>
    <property type="match status" value="1"/>
</dbReference>
<dbReference type="GO" id="GO:0043093">
    <property type="term" value="P:FtsZ-dependent cytokinesis"/>
    <property type="evidence" value="ECO:0007669"/>
    <property type="project" value="UniProtKB-UniRule"/>
</dbReference>
<comment type="similarity">
    <text evidence="7">Belongs to the FtsL family.</text>
</comment>
<evidence type="ECO:0000256" key="7">
    <source>
        <dbReference type="HAMAP-Rule" id="MF_00910"/>
    </source>
</evidence>
<evidence type="ECO:0000256" key="9">
    <source>
        <dbReference type="SAM" id="Coils"/>
    </source>
</evidence>
<keyword evidence="6 7" id="KW-0131">Cell cycle</keyword>
<dbReference type="EMBL" id="AZJT01000067">
    <property type="protein sequence ID" value="ETW88230.1"/>
    <property type="molecule type" value="Genomic_DNA"/>
</dbReference>
<keyword evidence="1 7" id="KW-1003">Cell membrane</keyword>
<feature type="coiled-coil region" evidence="9">
    <location>
        <begin position="49"/>
        <end position="83"/>
    </location>
</feature>
<evidence type="ECO:0000256" key="2">
    <source>
        <dbReference type="ARBA" id="ARBA00022618"/>
    </source>
</evidence>
<organism evidence="10 11">
    <name type="scientific">Streptococcus thermophilus M17PTZA496</name>
    <dbReference type="NCBI Taxonomy" id="1433289"/>
    <lineage>
        <taxon>Bacteria</taxon>
        <taxon>Bacillati</taxon>
        <taxon>Bacillota</taxon>
        <taxon>Bacilli</taxon>
        <taxon>Lactobacillales</taxon>
        <taxon>Streptococcaceae</taxon>
        <taxon>Streptococcus</taxon>
    </lineage>
</organism>
<dbReference type="InterPro" id="IPR007060">
    <property type="entry name" value="FtsL/DivIC"/>
</dbReference>
<dbReference type="NCBIfam" id="TIGR02209">
    <property type="entry name" value="ftsL_broad"/>
    <property type="match status" value="1"/>
</dbReference>
<dbReference type="RefSeq" id="WP_002948801.1">
    <property type="nucleotide sequence ID" value="NZ_CM002372.1"/>
</dbReference>
<evidence type="ECO:0000256" key="3">
    <source>
        <dbReference type="ARBA" id="ARBA00022692"/>
    </source>
</evidence>
<sequence>MENKERQIVNRAIRNHIRFMTRMEKAFYSAIVLTAIVMSISVVYLQGRNQAIKNQITDLNRKISDEKTELNNAKQAVNELTNSDRIKEIATKAGLSINNDSIKSVK</sequence>
<feature type="transmembrane region" description="Helical" evidence="7">
    <location>
        <begin position="26"/>
        <end position="45"/>
    </location>
</feature>
<dbReference type="GO" id="GO:0032153">
    <property type="term" value="C:cell division site"/>
    <property type="evidence" value="ECO:0007669"/>
    <property type="project" value="UniProtKB-UniRule"/>
</dbReference>
<dbReference type="HOGENOM" id="CLU_155775_1_0_9"/>
<evidence type="ECO:0000256" key="1">
    <source>
        <dbReference type="ARBA" id="ARBA00022475"/>
    </source>
</evidence>
<protein>
    <recommendedName>
        <fullName evidence="7 8">Cell division protein FtsL</fullName>
    </recommendedName>
</protein>
<evidence type="ECO:0000256" key="8">
    <source>
        <dbReference type="NCBIfam" id="TIGR02209"/>
    </source>
</evidence>
<evidence type="ECO:0000256" key="5">
    <source>
        <dbReference type="ARBA" id="ARBA00023136"/>
    </source>
</evidence>
<dbReference type="AlphaFoldDB" id="A0A0E2Q0T2"/>
<dbReference type="PATRIC" id="fig|1433289.7.peg.1998"/>
<dbReference type="InterPro" id="IPR011922">
    <property type="entry name" value="Cell_div_FtsL"/>
</dbReference>
<evidence type="ECO:0000256" key="4">
    <source>
        <dbReference type="ARBA" id="ARBA00022989"/>
    </source>
</evidence>
<name>A0A0E2Q0T2_STRTR</name>
<gene>
    <name evidence="7" type="primary">ftsL</name>
    <name evidence="10" type="ORF">X841_09635</name>
</gene>
<dbReference type="Proteomes" id="UP000024559">
    <property type="component" value="Chromosome"/>
</dbReference>
<keyword evidence="3 7" id="KW-0812">Transmembrane</keyword>
<reference evidence="11" key="1">
    <citation type="submission" date="2013-12" db="EMBL/GenBank/DDBJ databases">
        <title>Genome sequences of Streptococcus thermophilus strains MTH17CL396 and M17PTZA496 isolated from Fontina cheese in Valle d'Aosta region (Italy).</title>
        <authorList>
            <person name="Treu L."/>
            <person name="Giacomini A."/>
            <person name="Corich V."/>
            <person name="Vendramin V."/>
            <person name="Bovo B."/>
        </authorList>
    </citation>
    <scope>NUCLEOTIDE SEQUENCE [LARGE SCALE GENOMIC DNA]</scope>
    <source>
        <strain evidence="11">M17PTZA496</strain>
    </source>
</reference>
<keyword evidence="5 7" id="KW-0472">Membrane</keyword>
<keyword evidence="2 7" id="KW-0132">Cell division</keyword>
<keyword evidence="4 7" id="KW-1133">Transmembrane helix</keyword>
<evidence type="ECO:0000313" key="10">
    <source>
        <dbReference type="EMBL" id="ETW88230.1"/>
    </source>
</evidence>